<feature type="transmembrane region" description="Helical" evidence="1">
    <location>
        <begin position="20"/>
        <end position="36"/>
    </location>
</feature>
<evidence type="ECO:0000313" key="2">
    <source>
        <dbReference type="EMBL" id="SEL86377.1"/>
    </source>
</evidence>
<evidence type="ECO:0000256" key="1">
    <source>
        <dbReference type="SAM" id="Phobius"/>
    </source>
</evidence>
<keyword evidence="1" id="KW-0812">Transmembrane</keyword>
<sequence>MSLWRQLRTDVRDGKNLEIYATGLVSLSLAVLGVLGTVSPGILSAATLATLALLAGSALEGRHAGERLERSHRELAQLVRERVAEEVSADRFLTTTKVGFEEQLRHAREVLIVGVSLSRTLRTHMADLERLLLNGASIHIAVIDPMSTVPQEAARRSSIPDSPDRYEHYLRPSVDLLRQLAATPGAGGRIQVRFLPLLPACGLALLDADTDEGRIYVDLYVHRSAAADPVMTLTRLKDARWYQHFRDEFYRIWESGRPAGVNDGFATAV</sequence>
<proteinExistence type="predicted"/>
<reference evidence="3" key="1">
    <citation type="submission" date="2016-10" db="EMBL/GenBank/DDBJ databases">
        <authorList>
            <person name="Varghese N."/>
        </authorList>
    </citation>
    <scope>NUCLEOTIDE SEQUENCE [LARGE SCALE GENOMIC DNA]</scope>
    <source>
        <strain evidence="3">DSM 45096 / BCRC 16803 / CGMCC 4.1857 / CIP 109030 / JCM 12277 / KCTC 19219 / NBRC 100920 / 33214</strain>
    </source>
</reference>
<dbReference type="Proteomes" id="UP000183015">
    <property type="component" value="Unassembled WGS sequence"/>
</dbReference>
<dbReference type="EMBL" id="FOAZ01000014">
    <property type="protein sequence ID" value="SEL86377.1"/>
    <property type="molecule type" value="Genomic_DNA"/>
</dbReference>
<dbReference type="STRING" id="235985.SAMN05414137_114110"/>
<dbReference type="RefSeq" id="WP_042455100.1">
    <property type="nucleotide sequence ID" value="NZ_BBPN01000036.1"/>
</dbReference>
<dbReference type="AlphaFoldDB" id="A0A1H7TRA0"/>
<accession>A0A1H7TRA0</accession>
<keyword evidence="1" id="KW-0472">Membrane</keyword>
<organism evidence="2 3">
    <name type="scientific">Streptacidiphilus jiangxiensis</name>
    <dbReference type="NCBI Taxonomy" id="235985"/>
    <lineage>
        <taxon>Bacteria</taxon>
        <taxon>Bacillati</taxon>
        <taxon>Actinomycetota</taxon>
        <taxon>Actinomycetes</taxon>
        <taxon>Kitasatosporales</taxon>
        <taxon>Streptomycetaceae</taxon>
        <taxon>Streptacidiphilus</taxon>
    </lineage>
</organism>
<dbReference type="OrthoDB" id="8438314at2"/>
<evidence type="ECO:0000313" key="3">
    <source>
        <dbReference type="Proteomes" id="UP000183015"/>
    </source>
</evidence>
<keyword evidence="3" id="KW-1185">Reference proteome</keyword>
<protein>
    <submittedName>
        <fullName evidence="2">Uncharacterized protein</fullName>
    </submittedName>
</protein>
<gene>
    <name evidence="2" type="ORF">SAMN05414137_114110</name>
</gene>
<name>A0A1H7TRA0_STRJI</name>
<keyword evidence="1" id="KW-1133">Transmembrane helix</keyword>